<reference evidence="2" key="2">
    <citation type="submission" date="2024-10" db="UniProtKB">
        <authorList>
            <consortium name="EnsemblProtists"/>
        </authorList>
    </citation>
    <scope>IDENTIFICATION</scope>
</reference>
<keyword evidence="3" id="KW-1185">Reference proteome</keyword>
<dbReference type="AlphaFoldDB" id="A0A0D3ILX5"/>
<dbReference type="RefSeq" id="XP_005764689.1">
    <property type="nucleotide sequence ID" value="XM_005764632.1"/>
</dbReference>
<dbReference type="EnsemblProtists" id="EOD12260">
    <property type="protein sequence ID" value="EOD12260"/>
    <property type="gene ID" value="EMIHUDRAFT_247550"/>
</dbReference>
<dbReference type="Proteomes" id="UP000013827">
    <property type="component" value="Unassembled WGS sequence"/>
</dbReference>
<evidence type="ECO:0000256" key="1">
    <source>
        <dbReference type="SAM" id="MobiDB-lite"/>
    </source>
</evidence>
<name>A0A0D3ILX5_EMIH1</name>
<dbReference type="HOGENOM" id="CLU_718514_0_0_1"/>
<dbReference type="GeneID" id="17258411"/>
<dbReference type="PaxDb" id="2903-EOD12260"/>
<evidence type="ECO:0000313" key="3">
    <source>
        <dbReference type="Proteomes" id="UP000013827"/>
    </source>
</evidence>
<dbReference type="KEGG" id="ehx:EMIHUDRAFT_247550"/>
<proteinExistence type="predicted"/>
<reference evidence="3" key="1">
    <citation type="journal article" date="2013" name="Nature">
        <title>Pan genome of the phytoplankton Emiliania underpins its global distribution.</title>
        <authorList>
            <person name="Read B.A."/>
            <person name="Kegel J."/>
            <person name="Klute M.J."/>
            <person name="Kuo A."/>
            <person name="Lefebvre S.C."/>
            <person name="Maumus F."/>
            <person name="Mayer C."/>
            <person name="Miller J."/>
            <person name="Monier A."/>
            <person name="Salamov A."/>
            <person name="Young J."/>
            <person name="Aguilar M."/>
            <person name="Claverie J.M."/>
            <person name="Frickenhaus S."/>
            <person name="Gonzalez K."/>
            <person name="Herman E.K."/>
            <person name="Lin Y.C."/>
            <person name="Napier J."/>
            <person name="Ogata H."/>
            <person name="Sarno A.F."/>
            <person name="Shmutz J."/>
            <person name="Schroeder D."/>
            <person name="de Vargas C."/>
            <person name="Verret F."/>
            <person name="von Dassow P."/>
            <person name="Valentin K."/>
            <person name="Van de Peer Y."/>
            <person name="Wheeler G."/>
            <person name="Dacks J.B."/>
            <person name="Delwiche C.F."/>
            <person name="Dyhrman S.T."/>
            <person name="Glockner G."/>
            <person name="John U."/>
            <person name="Richards T."/>
            <person name="Worden A.Z."/>
            <person name="Zhang X."/>
            <person name="Grigoriev I.V."/>
            <person name="Allen A.E."/>
            <person name="Bidle K."/>
            <person name="Borodovsky M."/>
            <person name="Bowler C."/>
            <person name="Brownlee C."/>
            <person name="Cock J.M."/>
            <person name="Elias M."/>
            <person name="Gladyshev V.N."/>
            <person name="Groth M."/>
            <person name="Guda C."/>
            <person name="Hadaegh A."/>
            <person name="Iglesias-Rodriguez M.D."/>
            <person name="Jenkins J."/>
            <person name="Jones B.M."/>
            <person name="Lawson T."/>
            <person name="Leese F."/>
            <person name="Lindquist E."/>
            <person name="Lobanov A."/>
            <person name="Lomsadze A."/>
            <person name="Malik S.B."/>
            <person name="Marsh M.E."/>
            <person name="Mackinder L."/>
            <person name="Mock T."/>
            <person name="Mueller-Roeber B."/>
            <person name="Pagarete A."/>
            <person name="Parker M."/>
            <person name="Probert I."/>
            <person name="Quesneville H."/>
            <person name="Raines C."/>
            <person name="Rensing S.A."/>
            <person name="Riano-Pachon D.M."/>
            <person name="Richier S."/>
            <person name="Rokitta S."/>
            <person name="Shiraiwa Y."/>
            <person name="Soanes D.M."/>
            <person name="van der Giezen M."/>
            <person name="Wahlund T.M."/>
            <person name="Williams B."/>
            <person name="Wilson W."/>
            <person name="Wolfe G."/>
            <person name="Wurch L.L."/>
        </authorList>
    </citation>
    <scope>NUCLEOTIDE SEQUENCE</scope>
</reference>
<feature type="compositionally biased region" description="Low complexity" evidence="1">
    <location>
        <begin position="361"/>
        <end position="371"/>
    </location>
</feature>
<feature type="region of interest" description="Disordered" evidence="1">
    <location>
        <begin position="360"/>
        <end position="385"/>
    </location>
</feature>
<accession>A0A0D3ILX5</accession>
<evidence type="ECO:0000313" key="2">
    <source>
        <dbReference type="EnsemblProtists" id="EOD12260"/>
    </source>
</evidence>
<protein>
    <submittedName>
        <fullName evidence="2">Uncharacterized protein</fullName>
    </submittedName>
</protein>
<sequence>MDTERVNTVEPEQGELDLASLHTLATLANQQGATMSAAALFLLSATWGGTLTAHISAANMLFKLGEARRACAEYEVLLAHEDKHPGSMSTTVRQLVERKRGEARAALAAGTTTASAPTTARTQQKWWRTCGGQKKLADKVTKQLTSLGAGANDGGDYALARIAYAAAFALTGRGTLRISAANMTLKIGGEENLRAAIEEYDCIVAEAGRDLSAAHAEMIRRKRAEAEAQMALEAVPFVRPSVMGDLPAMPRMTRMTRGSVAWLPVPADDEGEPAAVGAAPDAAATEVTPLPEKTAVKFADNVGAPEETGKAETVTGADQTEEQAAEAAILVATRVARARRASASASNLMAETTVQDRLARARSNAEAAAGEAEYETEGPVQAVEE</sequence>
<organism evidence="2 3">
    <name type="scientific">Emiliania huxleyi (strain CCMP1516)</name>
    <dbReference type="NCBI Taxonomy" id="280463"/>
    <lineage>
        <taxon>Eukaryota</taxon>
        <taxon>Haptista</taxon>
        <taxon>Haptophyta</taxon>
        <taxon>Prymnesiophyceae</taxon>
        <taxon>Isochrysidales</taxon>
        <taxon>Noelaerhabdaceae</taxon>
        <taxon>Emiliania</taxon>
    </lineage>
</organism>